<evidence type="ECO:0000313" key="4">
    <source>
        <dbReference type="Proteomes" id="UP001595824"/>
    </source>
</evidence>
<keyword evidence="2" id="KW-0732">Signal</keyword>
<protein>
    <submittedName>
        <fullName evidence="3">Alpha/beta hydrolase family protein</fullName>
        <ecNumber evidence="3">3.4.-.-</ecNumber>
    </submittedName>
</protein>
<organism evidence="3 4">
    <name type="scientific">Streptomyces andamanensis</name>
    <dbReference type="NCBI Taxonomy" id="1565035"/>
    <lineage>
        <taxon>Bacteria</taxon>
        <taxon>Bacillati</taxon>
        <taxon>Actinomycetota</taxon>
        <taxon>Actinomycetes</taxon>
        <taxon>Kitasatosporales</taxon>
        <taxon>Streptomycetaceae</taxon>
        <taxon>Streptomyces</taxon>
    </lineage>
</organism>
<feature type="compositionally biased region" description="Polar residues" evidence="1">
    <location>
        <begin position="1"/>
        <end position="11"/>
    </location>
</feature>
<feature type="chain" id="PRO_5047106759" evidence="2">
    <location>
        <begin position="47"/>
        <end position="454"/>
    </location>
</feature>
<dbReference type="InterPro" id="IPR006311">
    <property type="entry name" value="TAT_signal"/>
</dbReference>
<keyword evidence="3" id="KW-0378">Hydrolase</keyword>
<dbReference type="PROSITE" id="PS51318">
    <property type="entry name" value="TAT"/>
    <property type="match status" value="1"/>
</dbReference>
<dbReference type="PANTHER" id="PTHR34853:SF1">
    <property type="entry name" value="LIPASE 5"/>
    <property type="match status" value="1"/>
</dbReference>
<dbReference type="InterPro" id="IPR029058">
    <property type="entry name" value="AB_hydrolase_fold"/>
</dbReference>
<dbReference type="Proteomes" id="UP001595824">
    <property type="component" value="Unassembled WGS sequence"/>
</dbReference>
<evidence type="ECO:0000256" key="2">
    <source>
        <dbReference type="SAM" id="SignalP"/>
    </source>
</evidence>
<accession>A0ABV8TN91</accession>
<dbReference type="Gene3D" id="3.40.50.1820">
    <property type="entry name" value="alpha/beta hydrolase"/>
    <property type="match status" value="1"/>
</dbReference>
<evidence type="ECO:0000313" key="3">
    <source>
        <dbReference type="EMBL" id="MFC4331988.1"/>
    </source>
</evidence>
<dbReference type="PIRSF" id="PIRSF029171">
    <property type="entry name" value="Esterase_LipA"/>
    <property type="match status" value="1"/>
</dbReference>
<proteinExistence type="predicted"/>
<feature type="signal peptide" evidence="2">
    <location>
        <begin position="1"/>
        <end position="46"/>
    </location>
</feature>
<feature type="region of interest" description="Disordered" evidence="1">
    <location>
        <begin position="1"/>
        <end position="22"/>
    </location>
</feature>
<evidence type="ECO:0000256" key="1">
    <source>
        <dbReference type="SAM" id="MobiDB-lite"/>
    </source>
</evidence>
<dbReference type="EMBL" id="JBHSDP010000027">
    <property type="protein sequence ID" value="MFC4331988.1"/>
    <property type="molecule type" value="Genomic_DNA"/>
</dbReference>
<dbReference type="Gene3D" id="1.10.260.160">
    <property type="match status" value="1"/>
</dbReference>
<dbReference type="EC" id="3.4.-.-" evidence="3"/>
<dbReference type="SUPFAM" id="SSF53474">
    <property type="entry name" value="alpha/beta-Hydrolases"/>
    <property type="match status" value="1"/>
</dbReference>
<comment type="caution">
    <text evidence="3">The sequence shown here is derived from an EMBL/GenBank/DDBJ whole genome shotgun (WGS) entry which is preliminary data.</text>
</comment>
<sequence>MTTHTGNSRAPQSRWRAPRTRRTRRALAASAALLLAALAAAPAATAASSTTGSAPAASADHARARGALLSVVPVAAHSRAGVVRYLAALPMDTGTVRHGVRAYRLTYRTVDPYGRPTTATGLLTLPEGGGRRLSLVSDTHGTMVDREYAPSVAEDNRAQSYLFGSAGHAVAAPDYLGLGKGPGVHPYMDTRSAVTASVDMLRAARTAAAGLGRTLTGDVYLTGFSQGGQVAMALGRALQNGADGADRHFRVRALAPVSGPYDLTGQEIPALTDGRVNDVSGVFYLAYFLVAQNRLHPIYRDPAEVFRAPYANRVEALFDGRHTEEEVIPQLAPTVRELVTDDFWARLAHPGGGLRAAFVANDGSCDWKPAAPVRLYAGNADTDVPIGNARSCARALAGHGVTAPVMNQGDVDHNGSVLAALPKVARWFDALEAAQAAQAGQAAQTGQAGQGGRP</sequence>
<dbReference type="PANTHER" id="PTHR34853">
    <property type="match status" value="1"/>
</dbReference>
<name>A0ABV8TN91_9ACTN</name>
<reference evidence="4" key="1">
    <citation type="journal article" date="2019" name="Int. J. Syst. Evol. Microbiol.">
        <title>The Global Catalogue of Microorganisms (GCM) 10K type strain sequencing project: providing services to taxonomists for standard genome sequencing and annotation.</title>
        <authorList>
            <consortium name="The Broad Institute Genomics Platform"/>
            <consortium name="The Broad Institute Genome Sequencing Center for Infectious Disease"/>
            <person name="Wu L."/>
            <person name="Ma J."/>
        </authorList>
    </citation>
    <scope>NUCLEOTIDE SEQUENCE [LARGE SCALE GENOMIC DNA]</scope>
    <source>
        <strain evidence="4">PCU 347</strain>
    </source>
</reference>
<gene>
    <name evidence="3" type="ORF">ACFPC0_30330</name>
</gene>
<dbReference type="InterPro" id="IPR005152">
    <property type="entry name" value="Lipase_secreted"/>
</dbReference>
<keyword evidence="4" id="KW-1185">Reference proteome</keyword>
<dbReference type="RefSeq" id="WP_381743481.1">
    <property type="nucleotide sequence ID" value="NZ_JBHSDP010000027.1"/>
</dbReference>
<dbReference type="GO" id="GO:0016787">
    <property type="term" value="F:hydrolase activity"/>
    <property type="evidence" value="ECO:0007669"/>
    <property type="project" value="UniProtKB-KW"/>
</dbReference>